<proteinExistence type="predicted"/>
<evidence type="ECO:0000313" key="2">
    <source>
        <dbReference type="Proteomes" id="UP000324326"/>
    </source>
</evidence>
<dbReference type="AlphaFoldDB" id="A0A5M8RRU8"/>
<dbReference type="RefSeq" id="WP_095345992.1">
    <property type="nucleotide sequence ID" value="NZ_QSND01000002.1"/>
</dbReference>
<dbReference type="Proteomes" id="UP000324326">
    <property type="component" value="Unassembled WGS sequence"/>
</dbReference>
<name>A0A5M8RRU8_9BACI</name>
<evidence type="ECO:0000313" key="1">
    <source>
        <dbReference type="EMBL" id="KAA6451305.1"/>
    </source>
</evidence>
<dbReference type="EMBL" id="QSND01000002">
    <property type="protein sequence ID" value="KAA6451305.1"/>
    <property type="molecule type" value="Genomic_DNA"/>
</dbReference>
<reference evidence="1 2" key="1">
    <citation type="submission" date="2018-08" db="EMBL/GenBank/DDBJ databases">
        <title>Bacillus phenotypic plasticity.</title>
        <authorList>
            <person name="Hurtado E."/>
        </authorList>
    </citation>
    <scope>NUCLEOTIDE SEQUENCE [LARGE SCALE GENOMIC DNA]</scope>
    <source>
        <strain evidence="1 2">427</strain>
    </source>
</reference>
<gene>
    <name evidence="1" type="ORF">DX927_11050</name>
</gene>
<protein>
    <submittedName>
        <fullName evidence="1">Uncharacterized protein</fullName>
    </submittedName>
</protein>
<accession>A0A5M8RRU8</accession>
<organism evidence="1 2">
    <name type="scientific">Bacillus swezeyi</name>
    <dbReference type="NCBI Taxonomy" id="1925020"/>
    <lineage>
        <taxon>Bacteria</taxon>
        <taxon>Bacillati</taxon>
        <taxon>Bacillota</taxon>
        <taxon>Bacilli</taxon>
        <taxon>Bacillales</taxon>
        <taxon>Bacillaceae</taxon>
        <taxon>Bacillus</taxon>
    </lineage>
</organism>
<comment type="caution">
    <text evidence="1">The sequence shown here is derived from an EMBL/GenBank/DDBJ whole genome shotgun (WGS) entry which is preliminary data.</text>
</comment>
<sequence>MEMKLSESIKYFEIDEPYYALIAADDENKAVEVYVEGVADDDGTLKDSIKEVGRMYALALFCQNVGRNNPEITVEKAISDFEDRKNDTLIIDGSLL</sequence>